<dbReference type="InterPro" id="IPR011055">
    <property type="entry name" value="Dup_hybrid_motif"/>
</dbReference>
<gene>
    <name evidence="6" type="ORF">ALPR1_17148</name>
</gene>
<dbReference type="Pfam" id="PF01551">
    <property type="entry name" value="Peptidase_M23"/>
    <property type="match status" value="1"/>
</dbReference>
<comment type="caution">
    <text evidence="6">The sequence shown here is derived from an EMBL/GenBank/DDBJ whole genome shotgun (WGS) entry which is preliminary data.</text>
</comment>
<keyword evidence="1 4" id="KW-0732">Signal</keyword>
<keyword evidence="2" id="KW-0175">Coiled coil</keyword>
<dbReference type="Gene3D" id="2.70.70.10">
    <property type="entry name" value="Glucose Permease (Domain IIA)"/>
    <property type="match status" value="1"/>
</dbReference>
<dbReference type="EMBL" id="AAXU02000001">
    <property type="protein sequence ID" value="EAZ79396.1"/>
    <property type="molecule type" value="Genomic_DNA"/>
</dbReference>
<accession>A3I2U2</accession>
<dbReference type="OrthoDB" id="9815884at2"/>
<dbReference type="STRING" id="388413.ALPR1_17148"/>
<feature type="compositionally biased region" description="Low complexity" evidence="3">
    <location>
        <begin position="253"/>
        <end position="268"/>
    </location>
</feature>
<dbReference type="Proteomes" id="UP000003919">
    <property type="component" value="Unassembled WGS sequence"/>
</dbReference>
<dbReference type="HOGENOM" id="CLU_029425_4_2_10"/>
<evidence type="ECO:0000256" key="4">
    <source>
        <dbReference type="SAM" id="SignalP"/>
    </source>
</evidence>
<dbReference type="CDD" id="cd12797">
    <property type="entry name" value="M23_peptidase"/>
    <property type="match status" value="1"/>
</dbReference>
<feature type="region of interest" description="Disordered" evidence="3">
    <location>
        <begin position="253"/>
        <end position="272"/>
    </location>
</feature>
<feature type="chain" id="PRO_5002653333" evidence="4">
    <location>
        <begin position="26"/>
        <end position="415"/>
    </location>
</feature>
<dbReference type="AlphaFoldDB" id="A3I2U2"/>
<evidence type="ECO:0000256" key="2">
    <source>
        <dbReference type="SAM" id="Coils"/>
    </source>
</evidence>
<dbReference type="PANTHER" id="PTHR21666:SF289">
    <property type="entry name" value="L-ALA--D-GLU ENDOPEPTIDASE"/>
    <property type="match status" value="1"/>
</dbReference>
<dbReference type="RefSeq" id="WP_008202343.1">
    <property type="nucleotide sequence ID" value="NZ_CM001023.1"/>
</dbReference>
<reference evidence="6 7" key="1">
    <citation type="journal article" date="2011" name="J. Bacteriol.">
        <title>Complete genome sequence of Algoriphagus sp. PR1, bacterial prey of a colony-forming choanoflagellate.</title>
        <authorList>
            <person name="Alegado R.A."/>
            <person name="Ferriera S."/>
            <person name="Nusbaum C."/>
            <person name="Young S.K."/>
            <person name="Zeng Q."/>
            <person name="Imamovic A."/>
            <person name="Fairclough S.R."/>
            <person name="King N."/>
        </authorList>
    </citation>
    <scope>NUCLEOTIDE SEQUENCE [LARGE SCALE GENOMIC DNA]</scope>
    <source>
        <strain evidence="6 7">PR1</strain>
    </source>
</reference>
<dbReference type="PANTHER" id="PTHR21666">
    <property type="entry name" value="PEPTIDASE-RELATED"/>
    <property type="match status" value="1"/>
</dbReference>
<sequence length="415" mass="47031">MNRKSLVIYSLLLTVFFCLGTELQAQTKKTREQLEREKAEVQERLREFDKILKQTTEIKKNSIGQLNAVTRKVQTQSRLVNTLAREVKLLDQEIKETEDKIEKYKKELIDLKAEYSRMIYNASKLNRGLSIVSFVFSSGNFNQLYMRLKYLKQYTDNRKQQAEQIEKVSIQLAEEQIALDAKKQEKEDILEEERKEKLALEQARKEQQGIVNTLSKKEKDIQKQIAATKKQQDQLNRMIKQVIEEEIRLAEAAAKKSNSTTKKSAGSSMPLTPEAAALSSSFAGNKGRLPWPVETGFIAQGFGTYPHPTLKGITMDSDGVDIRTQPDSEVRTVFDGTVSKITTMPGFGGTVIIKHGEYYTMYSKLKTISVKSGQTVSAKDVIGRVATGEDGQAEVHFQTWKGLKVMDPSTWITSK</sequence>
<protein>
    <submittedName>
        <fullName evidence="6">M23 peptidase domain protein</fullName>
    </submittedName>
</protein>
<dbReference type="SUPFAM" id="SSF51261">
    <property type="entry name" value="Duplicated hybrid motif"/>
    <property type="match status" value="1"/>
</dbReference>
<evidence type="ECO:0000256" key="3">
    <source>
        <dbReference type="SAM" id="MobiDB-lite"/>
    </source>
</evidence>
<feature type="signal peptide" evidence="4">
    <location>
        <begin position="1"/>
        <end position="25"/>
    </location>
</feature>
<dbReference type="InterPro" id="IPR016047">
    <property type="entry name" value="M23ase_b-sheet_dom"/>
</dbReference>
<keyword evidence="7" id="KW-1185">Reference proteome</keyword>
<feature type="domain" description="M23ase beta-sheet core" evidence="5">
    <location>
        <begin position="317"/>
        <end position="408"/>
    </location>
</feature>
<evidence type="ECO:0000313" key="7">
    <source>
        <dbReference type="Proteomes" id="UP000003919"/>
    </source>
</evidence>
<proteinExistence type="predicted"/>
<dbReference type="eggNOG" id="COG4942">
    <property type="taxonomic scope" value="Bacteria"/>
</dbReference>
<dbReference type="Gene3D" id="6.10.250.3150">
    <property type="match status" value="1"/>
</dbReference>
<name>A3I2U2_9BACT</name>
<evidence type="ECO:0000313" key="6">
    <source>
        <dbReference type="EMBL" id="EAZ79396.1"/>
    </source>
</evidence>
<organism evidence="6 7">
    <name type="scientific">Algoriphagus machipongonensis</name>
    <dbReference type="NCBI Taxonomy" id="388413"/>
    <lineage>
        <taxon>Bacteria</taxon>
        <taxon>Pseudomonadati</taxon>
        <taxon>Bacteroidota</taxon>
        <taxon>Cytophagia</taxon>
        <taxon>Cytophagales</taxon>
        <taxon>Cyclobacteriaceae</taxon>
        <taxon>Algoriphagus</taxon>
    </lineage>
</organism>
<evidence type="ECO:0000259" key="5">
    <source>
        <dbReference type="Pfam" id="PF01551"/>
    </source>
</evidence>
<feature type="coiled-coil region" evidence="2">
    <location>
        <begin position="80"/>
        <end position="121"/>
    </location>
</feature>
<evidence type="ECO:0000256" key="1">
    <source>
        <dbReference type="ARBA" id="ARBA00022729"/>
    </source>
</evidence>
<feature type="coiled-coil region" evidence="2">
    <location>
        <begin position="20"/>
        <end position="51"/>
    </location>
</feature>
<dbReference type="InterPro" id="IPR050570">
    <property type="entry name" value="Cell_wall_metabolism_enzyme"/>
</dbReference>
<dbReference type="GO" id="GO:0004222">
    <property type="term" value="F:metalloendopeptidase activity"/>
    <property type="evidence" value="ECO:0007669"/>
    <property type="project" value="TreeGrafter"/>
</dbReference>